<organism evidence="3 4">
    <name type="scientific">Desmophyllum pertusum</name>
    <dbReference type="NCBI Taxonomy" id="174260"/>
    <lineage>
        <taxon>Eukaryota</taxon>
        <taxon>Metazoa</taxon>
        <taxon>Cnidaria</taxon>
        <taxon>Anthozoa</taxon>
        <taxon>Hexacorallia</taxon>
        <taxon>Scleractinia</taxon>
        <taxon>Caryophylliina</taxon>
        <taxon>Caryophylliidae</taxon>
        <taxon>Desmophyllum</taxon>
    </lineage>
</organism>
<keyword evidence="1" id="KW-0175">Coiled coil</keyword>
<evidence type="ECO:0000259" key="2">
    <source>
        <dbReference type="Pfam" id="PF25239"/>
    </source>
</evidence>
<dbReference type="OrthoDB" id="10250120at2759"/>
<reference evidence="3" key="1">
    <citation type="submission" date="2023-01" db="EMBL/GenBank/DDBJ databases">
        <title>Genome assembly of the deep-sea coral Lophelia pertusa.</title>
        <authorList>
            <person name="Herrera S."/>
            <person name="Cordes E."/>
        </authorList>
    </citation>
    <scope>NUCLEOTIDE SEQUENCE</scope>
    <source>
        <strain evidence="3">USNM1676648</strain>
        <tissue evidence="3">Polyp</tissue>
    </source>
</reference>
<dbReference type="AlphaFoldDB" id="A0A9W9Z678"/>
<evidence type="ECO:0000313" key="4">
    <source>
        <dbReference type="Proteomes" id="UP001163046"/>
    </source>
</evidence>
<gene>
    <name evidence="3" type="primary">CHMP7</name>
    <name evidence="3" type="ORF">OS493_039407</name>
</gene>
<feature type="coiled-coil region" evidence="1">
    <location>
        <begin position="84"/>
        <end position="111"/>
    </location>
</feature>
<dbReference type="Proteomes" id="UP001163046">
    <property type="component" value="Unassembled WGS sequence"/>
</dbReference>
<name>A0A9W9Z678_9CNID</name>
<sequence>MQTGSLLNITRNVECETTDHIIPWNVLKTRCKRFDEETLEVLLATLQKQGKAVLFVTSEGEKVVKFARKGEQKVTPVSENDVDIVRLRKTVASLTLQVNKLSNEVESCRLQAAGFAKEGSRSKALKLLRRKELRQRTTGTTQ</sequence>
<proteinExistence type="predicted"/>
<evidence type="ECO:0000313" key="3">
    <source>
        <dbReference type="EMBL" id="KAJ7375711.1"/>
    </source>
</evidence>
<evidence type="ECO:0000256" key="1">
    <source>
        <dbReference type="SAM" id="Coils"/>
    </source>
</evidence>
<comment type="caution">
    <text evidence="3">The sequence shown here is derived from an EMBL/GenBank/DDBJ whole genome shotgun (WGS) entry which is preliminary data.</text>
</comment>
<accession>A0A9W9Z678</accession>
<feature type="domain" description="CHMP7 winged helix" evidence="2">
    <location>
        <begin position="13"/>
        <end position="67"/>
    </location>
</feature>
<dbReference type="InterPro" id="IPR057471">
    <property type="entry name" value="CHMP7_WHD"/>
</dbReference>
<keyword evidence="4" id="KW-1185">Reference proteome</keyword>
<dbReference type="EMBL" id="MU826537">
    <property type="protein sequence ID" value="KAJ7375711.1"/>
    <property type="molecule type" value="Genomic_DNA"/>
</dbReference>
<dbReference type="Pfam" id="PF25239">
    <property type="entry name" value="WHD_CHMP7"/>
    <property type="match status" value="1"/>
</dbReference>
<protein>
    <submittedName>
        <fullName evidence="3">Charged multivesicular body protein 7</fullName>
    </submittedName>
</protein>